<proteinExistence type="predicted"/>
<evidence type="ECO:0000256" key="1">
    <source>
        <dbReference type="SAM" id="Coils"/>
    </source>
</evidence>
<dbReference type="EMBL" id="CP036434">
    <property type="protein sequence ID" value="QDV05579.1"/>
    <property type="molecule type" value="Genomic_DNA"/>
</dbReference>
<sequence length="66" mass="7519">MFAFWRKDPVARLRKEYEACMAEAIELQRKGDIRGFAAKSEEADELEKRLVEAEIAAGTDTKKRSG</sequence>
<reference evidence="2 3" key="1">
    <citation type="submission" date="2019-02" db="EMBL/GenBank/DDBJ databases">
        <title>Deep-cultivation of Planctomycetes and their phenomic and genomic characterization uncovers novel biology.</title>
        <authorList>
            <person name="Wiegand S."/>
            <person name="Jogler M."/>
            <person name="Boedeker C."/>
            <person name="Pinto D."/>
            <person name="Vollmers J."/>
            <person name="Rivas-Marin E."/>
            <person name="Kohn T."/>
            <person name="Peeters S.H."/>
            <person name="Heuer A."/>
            <person name="Rast P."/>
            <person name="Oberbeckmann S."/>
            <person name="Bunk B."/>
            <person name="Jeske O."/>
            <person name="Meyerdierks A."/>
            <person name="Storesund J.E."/>
            <person name="Kallscheuer N."/>
            <person name="Luecker S."/>
            <person name="Lage O.M."/>
            <person name="Pohl T."/>
            <person name="Merkel B.J."/>
            <person name="Hornburger P."/>
            <person name="Mueller R.-W."/>
            <person name="Bruemmer F."/>
            <person name="Labrenz M."/>
            <person name="Spormann A.M."/>
            <person name="Op den Camp H."/>
            <person name="Overmann J."/>
            <person name="Amann R."/>
            <person name="Jetten M.S.M."/>
            <person name="Mascher T."/>
            <person name="Medema M.H."/>
            <person name="Devos D.P."/>
            <person name="Kaster A.-K."/>
            <person name="Ovreas L."/>
            <person name="Rohde M."/>
            <person name="Galperin M.Y."/>
            <person name="Jogler C."/>
        </authorList>
    </citation>
    <scope>NUCLEOTIDE SEQUENCE [LARGE SCALE GENOMIC DNA]</scope>
    <source>
        <strain evidence="2 3">Poly30</strain>
    </source>
</reference>
<evidence type="ECO:0000313" key="3">
    <source>
        <dbReference type="Proteomes" id="UP000320390"/>
    </source>
</evidence>
<protein>
    <recommendedName>
        <fullName evidence="4">Lacal_2735 family protein</fullName>
    </recommendedName>
</protein>
<name>A0A518ENC0_9BACT</name>
<dbReference type="Pfam" id="PF20027">
    <property type="entry name" value="DUF6435"/>
    <property type="match status" value="1"/>
</dbReference>
<keyword evidence="1" id="KW-0175">Coiled coil</keyword>
<dbReference type="InterPro" id="IPR045493">
    <property type="entry name" value="DUF6435"/>
</dbReference>
<feature type="coiled-coil region" evidence="1">
    <location>
        <begin position="10"/>
        <end position="56"/>
    </location>
</feature>
<dbReference type="NCBIfam" id="NF033487">
    <property type="entry name" value="Lacal_2735_fam"/>
    <property type="match status" value="1"/>
</dbReference>
<organism evidence="2 3">
    <name type="scientific">Saltatorellus ferox</name>
    <dbReference type="NCBI Taxonomy" id="2528018"/>
    <lineage>
        <taxon>Bacteria</taxon>
        <taxon>Pseudomonadati</taxon>
        <taxon>Planctomycetota</taxon>
        <taxon>Planctomycetia</taxon>
        <taxon>Planctomycetia incertae sedis</taxon>
        <taxon>Saltatorellus</taxon>
    </lineage>
</organism>
<evidence type="ECO:0008006" key="4">
    <source>
        <dbReference type="Google" id="ProtNLM"/>
    </source>
</evidence>
<dbReference type="AlphaFoldDB" id="A0A518ENC0"/>
<gene>
    <name evidence="2" type="ORF">Poly30_10770</name>
</gene>
<evidence type="ECO:0000313" key="2">
    <source>
        <dbReference type="EMBL" id="QDV05579.1"/>
    </source>
</evidence>
<dbReference type="OrthoDB" id="292170at2"/>
<dbReference type="Proteomes" id="UP000320390">
    <property type="component" value="Chromosome"/>
</dbReference>
<accession>A0A518ENC0</accession>
<dbReference type="RefSeq" id="WP_145194999.1">
    <property type="nucleotide sequence ID" value="NZ_CP036434.1"/>
</dbReference>
<keyword evidence="3" id="KW-1185">Reference proteome</keyword>